<comment type="caution">
    <text evidence="1">The sequence shown here is derived from an EMBL/GenBank/DDBJ whole genome shotgun (WGS) entry which is preliminary data.</text>
</comment>
<evidence type="ECO:0000313" key="2">
    <source>
        <dbReference type="Proteomes" id="UP000814033"/>
    </source>
</evidence>
<reference evidence="1" key="1">
    <citation type="submission" date="2021-02" db="EMBL/GenBank/DDBJ databases">
        <authorList>
            <consortium name="DOE Joint Genome Institute"/>
            <person name="Ahrendt S."/>
            <person name="Looney B.P."/>
            <person name="Miyauchi S."/>
            <person name="Morin E."/>
            <person name="Drula E."/>
            <person name="Courty P.E."/>
            <person name="Chicoki N."/>
            <person name="Fauchery L."/>
            <person name="Kohler A."/>
            <person name="Kuo A."/>
            <person name="Labutti K."/>
            <person name="Pangilinan J."/>
            <person name="Lipzen A."/>
            <person name="Riley R."/>
            <person name="Andreopoulos W."/>
            <person name="He G."/>
            <person name="Johnson J."/>
            <person name="Barry K.W."/>
            <person name="Grigoriev I.V."/>
            <person name="Nagy L."/>
            <person name="Hibbett D."/>
            <person name="Henrissat B."/>
            <person name="Matheny P.B."/>
            <person name="Labbe J."/>
            <person name="Martin F."/>
        </authorList>
    </citation>
    <scope>NUCLEOTIDE SEQUENCE</scope>
    <source>
        <strain evidence="1">FP105234-sp</strain>
    </source>
</reference>
<evidence type="ECO:0000313" key="1">
    <source>
        <dbReference type="EMBL" id="KAI0038805.1"/>
    </source>
</evidence>
<protein>
    <submittedName>
        <fullName evidence="1">Uncharacterized protein</fullName>
    </submittedName>
</protein>
<accession>A0ACB8R4X8</accession>
<proteinExistence type="predicted"/>
<dbReference type="EMBL" id="MU276409">
    <property type="protein sequence ID" value="KAI0038805.1"/>
    <property type="molecule type" value="Genomic_DNA"/>
</dbReference>
<dbReference type="Proteomes" id="UP000814033">
    <property type="component" value="Unassembled WGS sequence"/>
</dbReference>
<reference evidence="1" key="2">
    <citation type="journal article" date="2022" name="New Phytol.">
        <title>Evolutionary transition to the ectomycorrhizal habit in the genomes of a hyperdiverse lineage of mushroom-forming fungi.</title>
        <authorList>
            <person name="Looney B."/>
            <person name="Miyauchi S."/>
            <person name="Morin E."/>
            <person name="Drula E."/>
            <person name="Courty P.E."/>
            <person name="Kohler A."/>
            <person name="Kuo A."/>
            <person name="LaButti K."/>
            <person name="Pangilinan J."/>
            <person name="Lipzen A."/>
            <person name="Riley R."/>
            <person name="Andreopoulos W."/>
            <person name="He G."/>
            <person name="Johnson J."/>
            <person name="Nolan M."/>
            <person name="Tritt A."/>
            <person name="Barry K.W."/>
            <person name="Grigoriev I.V."/>
            <person name="Nagy L.G."/>
            <person name="Hibbett D."/>
            <person name="Henrissat B."/>
            <person name="Matheny P.B."/>
            <person name="Labbe J."/>
            <person name="Martin F.M."/>
        </authorList>
    </citation>
    <scope>NUCLEOTIDE SEQUENCE</scope>
    <source>
        <strain evidence="1">FP105234-sp</strain>
    </source>
</reference>
<organism evidence="1 2">
    <name type="scientific">Auriscalpium vulgare</name>
    <dbReference type="NCBI Taxonomy" id="40419"/>
    <lineage>
        <taxon>Eukaryota</taxon>
        <taxon>Fungi</taxon>
        <taxon>Dikarya</taxon>
        <taxon>Basidiomycota</taxon>
        <taxon>Agaricomycotina</taxon>
        <taxon>Agaricomycetes</taxon>
        <taxon>Russulales</taxon>
        <taxon>Auriscalpiaceae</taxon>
        <taxon>Auriscalpium</taxon>
    </lineage>
</organism>
<keyword evidence="2" id="KW-1185">Reference proteome</keyword>
<gene>
    <name evidence="1" type="ORF">FA95DRAFT_1141936</name>
</gene>
<name>A0ACB8R4X8_9AGAM</name>
<sequence>MRPLTLPSLTVTRSDSTSSERLAVHNFPMQMPVYWMSAYSNQRWILSTKSEPTPRVRAVTNALRVLVPLLKLIFNCIMVPPLCAR</sequence>